<accession>G0ANC7</accession>
<dbReference type="PROSITE" id="PS51257">
    <property type="entry name" value="PROKAR_LIPOPROTEIN"/>
    <property type="match status" value="1"/>
</dbReference>
<evidence type="ECO:0000256" key="1">
    <source>
        <dbReference type="SAM" id="MobiDB-lite"/>
    </source>
</evidence>
<dbReference type="Proteomes" id="UP000001634">
    <property type="component" value="Plasmid cp32-5"/>
</dbReference>
<feature type="region of interest" description="Disordered" evidence="1">
    <location>
        <begin position="255"/>
        <end position="283"/>
    </location>
</feature>
<keyword evidence="4" id="KW-1185">Reference proteome</keyword>
<feature type="signal peptide" evidence="2">
    <location>
        <begin position="1"/>
        <end position="24"/>
    </location>
</feature>
<reference evidence="3 4" key="2">
    <citation type="journal article" date="2012" name="J. Bacteriol.">
        <title>Whole-Genome Sequences of Borrelia bissettii, Borrelia valaisiana, and Borrelia spielmanii.</title>
        <authorList>
            <person name="Schutzer S.E."/>
            <person name="Fraser-Liggett C.M."/>
            <person name="Qiu W.G."/>
            <person name="Kraiczy P."/>
            <person name="Mongodin E.F."/>
            <person name="Dunn J.J."/>
            <person name="Luft B.J."/>
            <person name="Casjens S.R."/>
        </authorList>
    </citation>
    <scope>NUCLEOTIDE SEQUENCE [LARGE SCALE GENOMIC DNA]</scope>
    <source>
        <strain evidence="3 4">DN127</strain>
    </source>
</reference>
<dbReference type="KEGG" id="bbs:BbiDN127_V0040"/>
<dbReference type="HOGENOM" id="CLU_053097_0_0_12"/>
<evidence type="ECO:0000256" key="2">
    <source>
        <dbReference type="SAM" id="SignalP"/>
    </source>
</evidence>
<protein>
    <submittedName>
        <fullName evidence="3">Erp family protein</fullName>
    </submittedName>
</protein>
<name>G0ANC7_BORBD</name>
<feature type="compositionally biased region" description="Basic and acidic residues" evidence="1">
    <location>
        <begin position="115"/>
        <end position="220"/>
    </location>
</feature>
<evidence type="ECO:0000313" key="3">
    <source>
        <dbReference type="EMBL" id="AEL19203.1"/>
    </source>
</evidence>
<dbReference type="InterPro" id="IPR009618">
    <property type="entry name" value="Erp"/>
</dbReference>
<dbReference type="Pfam" id="PF06780">
    <property type="entry name" value="Erp_C"/>
    <property type="match status" value="1"/>
</dbReference>
<feature type="region of interest" description="Disordered" evidence="1">
    <location>
        <begin position="70"/>
        <end position="220"/>
    </location>
</feature>
<proteinExistence type="predicted"/>
<evidence type="ECO:0000313" key="4">
    <source>
        <dbReference type="Proteomes" id="UP000001634"/>
    </source>
</evidence>
<gene>
    <name evidence="3" type="ordered locus">BbiDN127_V0040</name>
</gene>
<organism evidence="3 4">
    <name type="scientific">Borrelia bissettiae (strain DSM 17990 / CIP 109136 / DN127)</name>
    <name type="common">Borreliella bissettiae</name>
    <dbReference type="NCBI Taxonomy" id="521010"/>
    <lineage>
        <taxon>Bacteria</taxon>
        <taxon>Pseudomonadati</taxon>
        <taxon>Spirochaetota</taxon>
        <taxon>Spirochaetia</taxon>
        <taxon>Spirochaetales</taxon>
        <taxon>Borreliaceae</taxon>
        <taxon>Borreliella</taxon>
    </lineage>
</organism>
<geneLocation type="plasmid" evidence="3 4">
    <name>cp32-5</name>
</geneLocation>
<dbReference type="EMBL" id="CP002751">
    <property type="protein sequence ID" value="AEL19203.1"/>
    <property type="molecule type" value="Genomic_DNA"/>
</dbReference>
<dbReference type="RefSeq" id="WP_014017724.1">
    <property type="nucleotide sequence ID" value="NC_015909.1"/>
</dbReference>
<keyword evidence="2" id="KW-0732">Signal</keyword>
<feature type="chain" id="PRO_5003397008" evidence="2">
    <location>
        <begin position="25"/>
        <end position="366"/>
    </location>
</feature>
<dbReference type="AlphaFoldDB" id="G0ANC7"/>
<reference key="1">
    <citation type="submission" date="2011-06" db="EMBL/GenBank/DDBJ databases">
        <authorList>
            <person name="Mongodin E.F."/>
            <person name="Casjens S.R."/>
            <person name="Fraser-Liggett C.M."/>
            <person name="Qiu W.-G."/>
            <person name="Dunn J.J."/>
            <person name="Luft B.J."/>
            <person name="Schutzer S.E."/>
        </authorList>
    </citation>
    <scope>NUCLEOTIDE SEQUENCE</scope>
    <source>
        <strain>DN127</strain>
    </source>
</reference>
<keyword evidence="3" id="KW-0614">Plasmid</keyword>
<sequence length="366" mass="41941">MNKIMKIFTIWFVFAMIISCKNFAADKDIKQNAEGKIKGFLDKILDPVKDKIASNGPKVDELVKKLQEEEKELMQGDDPDNGVINPPPVLPASDHDNTPVPAVKVAEQNGGQQKEQAKESEAKVEEEKVEDKKEKQDSEKGKVEEKKEEQNKEEQKKKQEEAKAKEAKEKEAKEKQKRQQAESERRAREEKQRQEQEEVERKAEEEREREEAERKAKDKIKDLVDKIAKINGDIDDIKGEKSVGATKVKNKVTGPVYDDFVDGENSIRKTWGNGDLEEDEEDSELGKVLKELSDSRDKLRNKLNVGNQAYDGYTEPPLKENVNVNDIKDDLEKVKSGLEKVKSYLEDNSKFEEIKGYIEESNDDYE</sequence>